<protein>
    <submittedName>
        <fullName evidence="1">Uncharacterized protein</fullName>
    </submittedName>
</protein>
<evidence type="ECO:0000313" key="1">
    <source>
        <dbReference type="EMBL" id="KAG0514673.1"/>
    </source>
</evidence>
<dbReference type="EMBL" id="CM027689">
    <property type="protein sequence ID" value="KAG0514673.1"/>
    <property type="molecule type" value="Genomic_DNA"/>
</dbReference>
<evidence type="ECO:0000313" key="2">
    <source>
        <dbReference type="Proteomes" id="UP000807115"/>
    </source>
</evidence>
<organism evidence="1 2">
    <name type="scientific">Sorghum bicolor</name>
    <name type="common">Sorghum</name>
    <name type="synonym">Sorghum vulgare</name>
    <dbReference type="NCBI Taxonomy" id="4558"/>
    <lineage>
        <taxon>Eukaryota</taxon>
        <taxon>Viridiplantae</taxon>
        <taxon>Streptophyta</taxon>
        <taxon>Embryophyta</taxon>
        <taxon>Tracheophyta</taxon>
        <taxon>Spermatophyta</taxon>
        <taxon>Magnoliopsida</taxon>
        <taxon>Liliopsida</taxon>
        <taxon>Poales</taxon>
        <taxon>Poaceae</taxon>
        <taxon>PACMAD clade</taxon>
        <taxon>Panicoideae</taxon>
        <taxon>Andropogonodae</taxon>
        <taxon>Andropogoneae</taxon>
        <taxon>Sorghinae</taxon>
        <taxon>Sorghum</taxon>
    </lineage>
</organism>
<gene>
    <name evidence="1" type="ORF">BDA96_10G213200</name>
</gene>
<sequence>MTIEPVSVILNGVGMGMKTQPQVYEDRARKDAGRAKCEFQHCEGAPFNHSCWYWF</sequence>
<accession>A0A921Q4F1</accession>
<comment type="caution">
    <text evidence="1">The sequence shown here is derived from an EMBL/GenBank/DDBJ whole genome shotgun (WGS) entry which is preliminary data.</text>
</comment>
<dbReference type="AlphaFoldDB" id="A0A921Q4F1"/>
<name>A0A921Q4F1_SORBI</name>
<proteinExistence type="predicted"/>
<dbReference type="Proteomes" id="UP000807115">
    <property type="component" value="Chromosome 10"/>
</dbReference>
<reference evidence="1" key="2">
    <citation type="submission" date="2020-10" db="EMBL/GenBank/DDBJ databases">
        <authorList>
            <person name="Cooper E.A."/>
            <person name="Brenton Z.W."/>
            <person name="Flinn B.S."/>
            <person name="Jenkins J."/>
            <person name="Shu S."/>
            <person name="Flowers D."/>
            <person name="Luo F."/>
            <person name="Wang Y."/>
            <person name="Xia P."/>
            <person name="Barry K."/>
            <person name="Daum C."/>
            <person name="Lipzen A."/>
            <person name="Yoshinaga Y."/>
            <person name="Schmutz J."/>
            <person name="Saski C."/>
            <person name="Vermerris W."/>
            <person name="Kresovich S."/>
        </authorList>
    </citation>
    <scope>NUCLEOTIDE SEQUENCE</scope>
</reference>
<reference evidence="1" key="1">
    <citation type="journal article" date="2019" name="BMC Genomics">
        <title>A new reference genome for Sorghum bicolor reveals high levels of sequence similarity between sweet and grain genotypes: implications for the genetics of sugar metabolism.</title>
        <authorList>
            <person name="Cooper E.A."/>
            <person name="Brenton Z.W."/>
            <person name="Flinn B.S."/>
            <person name="Jenkins J."/>
            <person name="Shu S."/>
            <person name="Flowers D."/>
            <person name="Luo F."/>
            <person name="Wang Y."/>
            <person name="Xia P."/>
            <person name="Barry K."/>
            <person name="Daum C."/>
            <person name="Lipzen A."/>
            <person name="Yoshinaga Y."/>
            <person name="Schmutz J."/>
            <person name="Saski C."/>
            <person name="Vermerris W."/>
            <person name="Kresovich S."/>
        </authorList>
    </citation>
    <scope>NUCLEOTIDE SEQUENCE</scope>
</reference>